<keyword evidence="2" id="KW-1185">Reference proteome</keyword>
<organism evidence="1 2">
    <name type="scientific">Colocasia esculenta</name>
    <name type="common">Wild taro</name>
    <name type="synonym">Arum esculentum</name>
    <dbReference type="NCBI Taxonomy" id="4460"/>
    <lineage>
        <taxon>Eukaryota</taxon>
        <taxon>Viridiplantae</taxon>
        <taxon>Streptophyta</taxon>
        <taxon>Embryophyta</taxon>
        <taxon>Tracheophyta</taxon>
        <taxon>Spermatophyta</taxon>
        <taxon>Magnoliopsida</taxon>
        <taxon>Liliopsida</taxon>
        <taxon>Araceae</taxon>
        <taxon>Aroideae</taxon>
        <taxon>Colocasieae</taxon>
        <taxon>Colocasia</taxon>
    </lineage>
</organism>
<sequence>MRMLSSQDGLLPETLDVFAAPRSPPDEDASFKRTLRYLSNSRYQYNESVHNDEEVLRGTINVIERMSRTMEERVQAQAELNGGFKLSTKRLT</sequence>
<reference evidence="1" key="1">
    <citation type="submission" date="2017-07" db="EMBL/GenBank/DDBJ databases">
        <title>Taro Niue Genome Assembly and Annotation.</title>
        <authorList>
            <person name="Atibalentja N."/>
            <person name="Keating K."/>
            <person name="Fields C.J."/>
        </authorList>
    </citation>
    <scope>NUCLEOTIDE SEQUENCE</scope>
    <source>
        <strain evidence="1">Niue_2</strain>
        <tissue evidence="1">Leaf</tissue>
    </source>
</reference>
<name>A0A843VQD2_COLES</name>
<protein>
    <submittedName>
        <fullName evidence="1">Uncharacterized protein</fullName>
    </submittedName>
</protein>
<gene>
    <name evidence="1" type="ORF">Taro_027961</name>
</gene>
<evidence type="ECO:0000313" key="1">
    <source>
        <dbReference type="EMBL" id="MQL95294.1"/>
    </source>
</evidence>
<dbReference type="AlphaFoldDB" id="A0A843VQD2"/>
<dbReference type="Proteomes" id="UP000652761">
    <property type="component" value="Unassembled WGS sequence"/>
</dbReference>
<comment type="caution">
    <text evidence="1">The sequence shown here is derived from an EMBL/GenBank/DDBJ whole genome shotgun (WGS) entry which is preliminary data.</text>
</comment>
<evidence type="ECO:0000313" key="2">
    <source>
        <dbReference type="Proteomes" id="UP000652761"/>
    </source>
</evidence>
<proteinExistence type="predicted"/>
<accession>A0A843VQD2</accession>
<dbReference type="EMBL" id="NMUH01001778">
    <property type="protein sequence ID" value="MQL95294.1"/>
    <property type="molecule type" value="Genomic_DNA"/>
</dbReference>